<reference evidence="8" key="2">
    <citation type="submission" date="2020-09" db="EMBL/GenBank/DDBJ databases">
        <authorList>
            <person name="Sun Q."/>
            <person name="Ohkuma M."/>
        </authorList>
    </citation>
    <scope>NUCLEOTIDE SEQUENCE</scope>
    <source>
        <strain evidence="8">JCM 4714</strain>
    </source>
</reference>
<keyword evidence="2" id="KW-0560">Oxidoreductase</keyword>
<dbReference type="Gene3D" id="1.20.58.100">
    <property type="entry name" value="Fumarate reductase/succinate dehydrogenase flavoprotein-like, C-terminal domain"/>
    <property type="match status" value="1"/>
</dbReference>
<dbReference type="Pfam" id="PF00890">
    <property type="entry name" value="FAD_binding_2"/>
    <property type="match status" value="1"/>
</dbReference>
<dbReference type="PANTHER" id="PTHR11632">
    <property type="entry name" value="SUCCINATE DEHYDROGENASE 2 FLAVOPROTEIN SUBUNIT"/>
    <property type="match status" value="1"/>
</dbReference>
<dbReference type="PRINTS" id="PR00411">
    <property type="entry name" value="PNDRDTASEI"/>
</dbReference>
<dbReference type="Proteomes" id="UP000655443">
    <property type="component" value="Unassembled WGS sequence"/>
</dbReference>
<proteinExistence type="predicted"/>
<dbReference type="Gene3D" id="3.90.700.10">
    <property type="entry name" value="Succinate dehydrogenase/fumarate reductase flavoprotein, catalytic domain"/>
    <property type="match status" value="1"/>
</dbReference>
<evidence type="ECO:0000313" key="9">
    <source>
        <dbReference type="Proteomes" id="UP000655443"/>
    </source>
</evidence>
<gene>
    <name evidence="8" type="ORF">GCM10010339_76920</name>
</gene>
<organism evidence="8 9">
    <name type="scientific">Streptomyces alanosinicus</name>
    <dbReference type="NCBI Taxonomy" id="68171"/>
    <lineage>
        <taxon>Bacteria</taxon>
        <taxon>Bacillati</taxon>
        <taxon>Actinomycetota</taxon>
        <taxon>Actinomycetes</taxon>
        <taxon>Kitasatosporales</taxon>
        <taxon>Streptomycetaceae</taxon>
        <taxon>Streptomyces</taxon>
    </lineage>
</organism>
<dbReference type="GO" id="GO:0000104">
    <property type="term" value="F:succinate dehydrogenase activity"/>
    <property type="evidence" value="ECO:0007669"/>
    <property type="project" value="TreeGrafter"/>
</dbReference>
<keyword evidence="9" id="KW-1185">Reference proteome</keyword>
<name>A0A919D6R0_9ACTN</name>
<dbReference type="InterPro" id="IPR027477">
    <property type="entry name" value="Succ_DH/fumarate_Rdtase_cat_sf"/>
</dbReference>
<feature type="active site" description="Proton acceptor" evidence="3">
    <location>
        <position position="259"/>
    </location>
</feature>
<dbReference type="EMBL" id="BMVG01000035">
    <property type="protein sequence ID" value="GHE12664.1"/>
    <property type="molecule type" value="Genomic_DNA"/>
</dbReference>
<dbReference type="RefSeq" id="WP_189958236.1">
    <property type="nucleotide sequence ID" value="NZ_BMVG01000035.1"/>
</dbReference>
<dbReference type="Gene3D" id="3.50.50.60">
    <property type="entry name" value="FAD/NAD(P)-binding domain"/>
    <property type="match status" value="1"/>
</dbReference>
<accession>A0A919D6R0</accession>
<feature type="signal peptide" evidence="5">
    <location>
        <begin position="1"/>
        <end position="22"/>
    </location>
</feature>
<dbReference type="Pfam" id="PF02910">
    <property type="entry name" value="Succ_DH_flav_C"/>
    <property type="match status" value="1"/>
</dbReference>
<comment type="caution">
    <text evidence="8">The sequence shown here is derived from an EMBL/GenBank/DDBJ whole genome shotgun (WGS) entry which is preliminary data.</text>
</comment>
<dbReference type="InterPro" id="IPR037099">
    <property type="entry name" value="Fum_R/Succ_DH_flav-like_C_sf"/>
</dbReference>
<feature type="domain" description="FAD-dependent oxidoreductase 2 FAD-binding" evidence="6">
    <location>
        <begin position="4"/>
        <end position="360"/>
    </location>
</feature>
<dbReference type="AlphaFoldDB" id="A0A919D6R0"/>
<evidence type="ECO:0000256" key="1">
    <source>
        <dbReference type="ARBA" id="ARBA00022630"/>
    </source>
</evidence>
<feature type="domain" description="Fumarate reductase/succinate dehydrogenase flavoprotein-like C-terminal" evidence="7">
    <location>
        <begin position="411"/>
        <end position="496"/>
    </location>
</feature>
<dbReference type="PRINTS" id="PR00368">
    <property type="entry name" value="FADPNR"/>
</dbReference>
<evidence type="ECO:0000256" key="2">
    <source>
        <dbReference type="ARBA" id="ARBA00023002"/>
    </source>
</evidence>
<reference evidence="8" key="1">
    <citation type="journal article" date="2014" name="Int. J. Syst. Evol. Microbiol.">
        <title>Complete genome sequence of Corynebacterium casei LMG S-19264T (=DSM 44701T), isolated from a smear-ripened cheese.</title>
        <authorList>
            <consortium name="US DOE Joint Genome Institute (JGI-PGF)"/>
            <person name="Walter F."/>
            <person name="Albersmeier A."/>
            <person name="Kalinowski J."/>
            <person name="Ruckert C."/>
        </authorList>
    </citation>
    <scope>NUCLEOTIDE SEQUENCE</scope>
    <source>
        <strain evidence="8">JCM 4714</strain>
    </source>
</reference>
<dbReference type="SUPFAM" id="SSF51905">
    <property type="entry name" value="FAD/NAD(P)-binding domain"/>
    <property type="match status" value="1"/>
</dbReference>
<dbReference type="GO" id="GO:0050660">
    <property type="term" value="F:flavin adenine dinucleotide binding"/>
    <property type="evidence" value="ECO:0007669"/>
    <property type="project" value="TreeGrafter"/>
</dbReference>
<keyword evidence="5" id="KW-0732">Signal</keyword>
<dbReference type="InterPro" id="IPR036188">
    <property type="entry name" value="FAD/NAD-bd_sf"/>
</dbReference>
<feature type="compositionally biased region" description="Low complexity" evidence="4">
    <location>
        <begin position="366"/>
        <end position="384"/>
    </location>
</feature>
<dbReference type="GO" id="GO:0005886">
    <property type="term" value="C:plasma membrane"/>
    <property type="evidence" value="ECO:0007669"/>
    <property type="project" value="TreeGrafter"/>
</dbReference>
<protein>
    <submittedName>
        <fullName evidence="8">L-aspartate oxidase</fullName>
    </submittedName>
</protein>
<evidence type="ECO:0000256" key="5">
    <source>
        <dbReference type="SAM" id="SignalP"/>
    </source>
</evidence>
<dbReference type="InterPro" id="IPR015939">
    <property type="entry name" value="Fum_Rdtase/Succ_DH_flav-like_C"/>
</dbReference>
<dbReference type="GO" id="GO:0009061">
    <property type="term" value="P:anaerobic respiration"/>
    <property type="evidence" value="ECO:0007669"/>
    <property type="project" value="TreeGrafter"/>
</dbReference>
<dbReference type="InterPro" id="IPR003953">
    <property type="entry name" value="FAD-dep_OxRdtase_2_FAD-bd"/>
</dbReference>
<evidence type="ECO:0000259" key="7">
    <source>
        <dbReference type="Pfam" id="PF02910"/>
    </source>
</evidence>
<dbReference type="SUPFAM" id="SSF46977">
    <property type="entry name" value="Succinate dehydrogenase/fumarate reductase flavoprotein C-terminal domain"/>
    <property type="match status" value="1"/>
</dbReference>
<feature type="region of interest" description="Disordered" evidence="4">
    <location>
        <begin position="366"/>
        <end position="400"/>
    </location>
</feature>
<evidence type="ECO:0000256" key="3">
    <source>
        <dbReference type="PIRSR" id="PIRSR630664-50"/>
    </source>
</evidence>
<dbReference type="GO" id="GO:0033765">
    <property type="term" value="F:steroid dehydrogenase activity, acting on the CH-CH group of donors"/>
    <property type="evidence" value="ECO:0007669"/>
    <property type="project" value="UniProtKB-ARBA"/>
</dbReference>
<sequence>MSTVVVVGAGVAGLAAALSAAAAGADVTVVAKEPLPAGSDSVDAAQLAEVLDEFAGRGEEILAAGEHAGDPALVKRVCRSAGRLAAQFGSAARTPRAGAAPRDPDALEEWLSGRLRAALADRLTMPTASGAVRTLPGLRATEVLLDAEGRVRGLAALNTRTLETVEFDADAVVLADGGGAAMYAPSASAEAVCDGLALGLSAGAEAIGMEFVDFDPAGLVTDVIARDGSPVTELLTLPGSRLVDVLGECVAEGGRGASRAELARAVHARILAGRGFDDGSVRLEPGGAARDLAELRPAACARLVQAGFDPARDTALPVRPRARALLGGLRTDARGATGVPGLYAAGDSAGGIHGAAREGADGPAAAAASGRIAGRHAAAEHATAPTVGGPRPTGGFRFAGRGPDSAEAILRELRTGMYLKAGPVRDAEGLTQMLGHLGVLEQRLRHVGVTPGPGAAAQIAAYLDVRHLLLASRAIVEAALRREESRGAHVRSDFPEARREFVGYGVRLEQGVLAWRVCARRAVPVGAG</sequence>
<keyword evidence="1" id="KW-0285">Flavoprotein</keyword>
<evidence type="ECO:0000313" key="8">
    <source>
        <dbReference type="EMBL" id="GHE12664.1"/>
    </source>
</evidence>
<dbReference type="GO" id="GO:0009055">
    <property type="term" value="F:electron transfer activity"/>
    <property type="evidence" value="ECO:0007669"/>
    <property type="project" value="TreeGrafter"/>
</dbReference>
<dbReference type="InterPro" id="IPR030664">
    <property type="entry name" value="SdhA/FrdA/AprA"/>
</dbReference>
<evidence type="ECO:0000256" key="4">
    <source>
        <dbReference type="SAM" id="MobiDB-lite"/>
    </source>
</evidence>
<feature type="chain" id="PRO_5038733745" evidence="5">
    <location>
        <begin position="23"/>
        <end position="528"/>
    </location>
</feature>
<dbReference type="PANTHER" id="PTHR11632:SF51">
    <property type="entry name" value="SUCCINATE DEHYDROGENASE [UBIQUINONE] FLAVOPROTEIN SUBUNIT, MITOCHONDRIAL"/>
    <property type="match status" value="1"/>
</dbReference>
<evidence type="ECO:0000259" key="6">
    <source>
        <dbReference type="Pfam" id="PF00890"/>
    </source>
</evidence>